<reference evidence="1" key="1">
    <citation type="submission" date="2022-02" db="EMBL/GenBank/DDBJ databases">
        <title>Coral-associated bacteria.</title>
        <authorList>
            <person name="Tang K."/>
            <person name="Wang X."/>
        </authorList>
    </citation>
    <scope>NUCLEOTIDE SEQUENCE</scope>
    <source>
        <strain evidence="1">SCSIO 43006</strain>
    </source>
</reference>
<evidence type="ECO:0008006" key="3">
    <source>
        <dbReference type="Google" id="ProtNLM"/>
    </source>
</evidence>
<sequence>MDYSAINRDVLEALENDHSLKLVRNGTGDKEVLRGVCPKCDKKTLWIKVNKPITLRCDREDKCQYQERVRDRYPDIFENFSKRYPSTNEDPKATARAYLSIKRGFPSADIEDWFEQGFYKLPDGTWAETVRFYLYDSKENYWERIIDNAHVKTAGRKAHFKSGGSTTDKHWAPPGQVIKPMDKVFIVEGIFHCIAMHLAGYKVVSAFSCTGLPRELIEKNIGQGIIWHLAYDDEPGARKHLAKYRKELQEKGETVEVALTGSKKDWDDLYREKKLNDKTIEQCLWRGRVFVAESPAEKSTMLYAWQKRHYLVFDHKSCLYSAKVNADVLAKNLDGEEFDHNQHSREFLSATSIESISNFVPEFLYALVDDILDERRYVFRVSYTNGNPQGLVELEGGHIDTPSSFHKAMLNNSLGGTFDGSAKDLKILRDRWLNRRITVVKSIPYIGYEPQSGVYVYGDFGYHKGRNLKLNKEGYLEAAGVGIRTSFRGFRLHRGEHKPGWFNNFLTVFHWQGLATLAFWLGSLFVQQIRSRDKSFPFLEVTGEPGAGKSTLLEFCWKLVGRDNHEGMDPAKGSPAGRRRAFAQVSNLPIVLIESDRGDEGGDAKHKQFQFDELKPLFDGRGLGTLGVAKRGNDTEEAMFQGALVIAQNARVEASEAIIQRIVHCHCTREHHSRESEQLARWFNQVTCEEVAGFLPAALGKEREILTTYEKAYAHYRERFYDKGGIKANLGRLIQNHAQIMACAVALKHVIPQIQDDILRGLETYLYQRALDRQGRISKDHPLVERFWEMYDYLNLQHDPKAHSEDVFIEILNHSINKQHEIAINFAHFQDVAKKHGQEFLEFARLKKLLVNSLQYPFVEMRKVKSPTLNKTMHCWIFKKPRNV</sequence>
<dbReference type="Gene3D" id="3.40.1360.10">
    <property type="match status" value="1"/>
</dbReference>
<dbReference type="SUPFAM" id="SSF56731">
    <property type="entry name" value="DNA primase core"/>
    <property type="match status" value="1"/>
</dbReference>
<gene>
    <name evidence="1" type="ORF">MJO52_11915</name>
</gene>
<protein>
    <recommendedName>
        <fullName evidence="3">Toprim domain-containing protein</fullName>
    </recommendedName>
</protein>
<accession>A0ABY4V699</accession>
<evidence type="ECO:0000313" key="2">
    <source>
        <dbReference type="Proteomes" id="UP001055658"/>
    </source>
</evidence>
<proteinExistence type="predicted"/>
<dbReference type="CDD" id="cd01029">
    <property type="entry name" value="TOPRIM_primases"/>
    <property type="match status" value="1"/>
</dbReference>
<dbReference type="RefSeq" id="WP_252081883.1">
    <property type="nucleotide sequence ID" value="NZ_CP092418.1"/>
</dbReference>
<dbReference type="Proteomes" id="UP001055658">
    <property type="component" value="Chromosome"/>
</dbReference>
<dbReference type="InterPro" id="IPR034154">
    <property type="entry name" value="TOPRIM_DnaG/twinkle"/>
</dbReference>
<evidence type="ECO:0000313" key="1">
    <source>
        <dbReference type="EMBL" id="USD19789.1"/>
    </source>
</evidence>
<dbReference type="EMBL" id="CP092418">
    <property type="protein sequence ID" value="USD19789.1"/>
    <property type="molecule type" value="Genomic_DNA"/>
</dbReference>
<name>A0ABY4V699_9GAMM</name>
<organism evidence="1 2">
    <name type="scientific">Microbulbifer variabilis</name>
    <dbReference type="NCBI Taxonomy" id="266805"/>
    <lineage>
        <taxon>Bacteria</taxon>
        <taxon>Pseudomonadati</taxon>
        <taxon>Pseudomonadota</taxon>
        <taxon>Gammaproteobacteria</taxon>
        <taxon>Cellvibrionales</taxon>
        <taxon>Microbulbiferaceae</taxon>
        <taxon>Microbulbifer</taxon>
    </lineage>
</organism>
<keyword evidence="2" id="KW-1185">Reference proteome</keyword>